<dbReference type="GO" id="GO:0006412">
    <property type="term" value="P:translation"/>
    <property type="evidence" value="ECO:0007669"/>
    <property type="project" value="InterPro"/>
</dbReference>
<feature type="region of interest" description="Disordered" evidence="5">
    <location>
        <begin position="185"/>
        <end position="205"/>
    </location>
</feature>
<accession>A0AAV8UTK1</accession>
<evidence type="ECO:0000313" key="7">
    <source>
        <dbReference type="Proteomes" id="UP001157974"/>
    </source>
</evidence>
<dbReference type="Proteomes" id="UP001157974">
    <property type="component" value="Unassembled WGS sequence"/>
</dbReference>
<dbReference type="InterPro" id="IPR001380">
    <property type="entry name" value="Ribosomal_eL13"/>
</dbReference>
<organism evidence="6 7">
    <name type="scientific">Rhodosorus marinus</name>
    <dbReference type="NCBI Taxonomy" id="101924"/>
    <lineage>
        <taxon>Eukaryota</taxon>
        <taxon>Rhodophyta</taxon>
        <taxon>Stylonematophyceae</taxon>
        <taxon>Stylonematales</taxon>
        <taxon>Stylonemataceae</taxon>
        <taxon>Rhodosorus</taxon>
    </lineage>
</organism>
<dbReference type="GO" id="GO:0003735">
    <property type="term" value="F:structural constituent of ribosome"/>
    <property type="evidence" value="ECO:0007669"/>
    <property type="project" value="InterPro"/>
</dbReference>
<keyword evidence="2 4" id="KW-0689">Ribosomal protein</keyword>
<dbReference type="HAMAP" id="MF_00499">
    <property type="entry name" value="Ribosomal_eL13"/>
    <property type="match status" value="1"/>
</dbReference>
<reference evidence="6 7" key="1">
    <citation type="journal article" date="2023" name="Nat. Commun.">
        <title>Origin of minicircular mitochondrial genomes in red algae.</title>
        <authorList>
            <person name="Lee Y."/>
            <person name="Cho C.H."/>
            <person name="Lee Y.M."/>
            <person name="Park S.I."/>
            <person name="Yang J.H."/>
            <person name="West J.A."/>
            <person name="Bhattacharya D."/>
            <person name="Yoon H.S."/>
        </authorList>
    </citation>
    <scope>NUCLEOTIDE SEQUENCE [LARGE SCALE GENOMIC DNA]</scope>
    <source>
        <strain evidence="6 7">CCMP1338</strain>
        <tissue evidence="6">Whole cell</tissue>
    </source>
</reference>
<evidence type="ECO:0000256" key="5">
    <source>
        <dbReference type="SAM" id="MobiDB-lite"/>
    </source>
</evidence>
<evidence type="ECO:0000256" key="3">
    <source>
        <dbReference type="ARBA" id="ARBA00023274"/>
    </source>
</evidence>
<dbReference type="FunFam" id="1.20.5.110:FF:000003">
    <property type="entry name" value="60S ribosomal protein L13"/>
    <property type="match status" value="1"/>
</dbReference>
<dbReference type="AlphaFoldDB" id="A0AAV8UTK1"/>
<comment type="similarity">
    <text evidence="1 4">Belongs to the eukaryotic ribosomal protein eL13 family.</text>
</comment>
<proteinExistence type="inferred from homology"/>
<dbReference type="Pfam" id="PF01294">
    <property type="entry name" value="Ribosomal_L13e"/>
    <property type="match status" value="1"/>
</dbReference>
<evidence type="ECO:0000256" key="2">
    <source>
        <dbReference type="ARBA" id="ARBA00022980"/>
    </source>
</evidence>
<evidence type="ECO:0000313" key="6">
    <source>
        <dbReference type="EMBL" id="KAJ8905379.1"/>
    </source>
</evidence>
<evidence type="ECO:0000256" key="1">
    <source>
        <dbReference type="ARBA" id="ARBA00005640"/>
    </source>
</evidence>
<dbReference type="PANTHER" id="PTHR11722:SF0">
    <property type="entry name" value="LARGE RIBOSOMAL SUBUNIT PROTEIN EL13"/>
    <property type="match status" value="1"/>
</dbReference>
<dbReference type="PANTHER" id="PTHR11722">
    <property type="entry name" value="60S RIBOSOMAL PROTEIN L13"/>
    <property type="match status" value="1"/>
</dbReference>
<dbReference type="GO" id="GO:0022625">
    <property type="term" value="C:cytosolic large ribosomal subunit"/>
    <property type="evidence" value="ECO:0007669"/>
    <property type="project" value="TreeGrafter"/>
</dbReference>
<comment type="caution">
    <text evidence="6">The sequence shown here is derived from an EMBL/GenBank/DDBJ whole genome shotgun (WGS) entry which is preliminary data.</text>
</comment>
<dbReference type="InterPro" id="IPR018256">
    <property type="entry name" value="Ribosomal_eL13_CS"/>
</dbReference>
<dbReference type="PROSITE" id="PS01104">
    <property type="entry name" value="RIBOSOMAL_L13E"/>
    <property type="match status" value="1"/>
</dbReference>
<keyword evidence="7" id="KW-1185">Reference proteome</keyword>
<dbReference type="EMBL" id="JAMWBK010000005">
    <property type="protein sequence ID" value="KAJ8905379.1"/>
    <property type="molecule type" value="Genomic_DNA"/>
</dbReference>
<name>A0AAV8UTK1_9RHOD</name>
<sequence length="205" mass="23961">MVRHNNELSNQHFRKEWQLRVKTWFNQPMRKRRRRLQRAAKAAKIAPRPMDHLRPVVHCQTVKYNTKLRKGRGFTLDELKEAGITKKYARTVGIAVDHRRKNRCVESLQTNVQRLKEYKSKLIVFPRKPGKSAAGEASAEEVAVATQLKTELMPIEKAATEFEARAITDEEKKFRAYGKLRLERMNARQKGARDRKAREAEAEKK</sequence>
<dbReference type="GO" id="GO:0003723">
    <property type="term" value="F:RNA binding"/>
    <property type="evidence" value="ECO:0007669"/>
    <property type="project" value="TreeGrafter"/>
</dbReference>
<protein>
    <recommendedName>
        <fullName evidence="4">60S ribosomal protein L13</fullName>
    </recommendedName>
</protein>
<keyword evidence="3 4" id="KW-0687">Ribonucleoprotein</keyword>
<evidence type="ECO:0000256" key="4">
    <source>
        <dbReference type="RuleBase" id="RU000572"/>
    </source>
</evidence>
<gene>
    <name evidence="6" type="ORF">NDN08_001886</name>
</gene>
<dbReference type="Gene3D" id="1.20.5.110">
    <property type="match status" value="1"/>
</dbReference>